<feature type="domain" description="Response regulatory" evidence="5">
    <location>
        <begin position="3"/>
        <end position="120"/>
    </location>
</feature>
<dbReference type="Pfam" id="PF04397">
    <property type="entry name" value="LytTR"/>
    <property type="match status" value="1"/>
</dbReference>
<evidence type="ECO:0000259" key="5">
    <source>
        <dbReference type="PROSITE" id="PS50110"/>
    </source>
</evidence>
<feature type="transmembrane region" description="Helical" evidence="4">
    <location>
        <begin position="319"/>
        <end position="336"/>
    </location>
</feature>
<dbReference type="SUPFAM" id="SSF55874">
    <property type="entry name" value="ATPase domain of HSP90 chaperone/DNA topoisomerase II/histidine kinase"/>
    <property type="match status" value="1"/>
</dbReference>
<feature type="modified residue" description="4-aspartylphosphate" evidence="3">
    <location>
        <position position="57"/>
    </location>
</feature>
<comment type="function">
    <text evidence="2">May play the central regulatory role in sporulation. It may be an element of the effector pathway responsible for the activation of sporulation genes in response to nutritional stress. Spo0A may act in concert with spo0H (a sigma factor) to control the expression of some genes that are critical to the sporulation process.</text>
</comment>
<comment type="caution">
    <text evidence="7">The sequence shown here is derived from an EMBL/GenBank/DDBJ whole genome shotgun (WGS) entry which is preliminary data.</text>
</comment>
<evidence type="ECO:0000256" key="4">
    <source>
        <dbReference type="SAM" id="Phobius"/>
    </source>
</evidence>
<dbReference type="Gene3D" id="2.40.50.1020">
    <property type="entry name" value="LytTr DNA-binding domain"/>
    <property type="match status" value="1"/>
</dbReference>
<feature type="transmembrane region" description="Helical" evidence="4">
    <location>
        <begin position="431"/>
        <end position="451"/>
    </location>
</feature>
<feature type="transmembrane region" description="Helical" evidence="4">
    <location>
        <begin position="296"/>
        <end position="312"/>
    </location>
</feature>
<dbReference type="InterPro" id="IPR046947">
    <property type="entry name" value="LytR-like"/>
</dbReference>
<dbReference type="GO" id="GO:0003677">
    <property type="term" value="F:DNA binding"/>
    <property type="evidence" value="ECO:0007669"/>
    <property type="project" value="InterPro"/>
</dbReference>
<evidence type="ECO:0000259" key="6">
    <source>
        <dbReference type="PROSITE" id="PS50930"/>
    </source>
</evidence>
<keyword evidence="4" id="KW-0472">Membrane</keyword>
<dbReference type="EMBL" id="DXBR01000018">
    <property type="protein sequence ID" value="HIZ38580.1"/>
    <property type="molecule type" value="Genomic_DNA"/>
</dbReference>
<accession>A0A9D2EJL2</accession>
<name>A0A9D2EJL2_9FIRM</name>
<reference evidence="7" key="1">
    <citation type="journal article" date="2021" name="PeerJ">
        <title>Extensive microbial diversity within the chicken gut microbiome revealed by metagenomics and culture.</title>
        <authorList>
            <person name="Gilroy R."/>
            <person name="Ravi A."/>
            <person name="Getino M."/>
            <person name="Pursley I."/>
            <person name="Horton D.L."/>
            <person name="Alikhan N.F."/>
            <person name="Baker D."/>
            <person name="Gharbi K."/>
            <person name="Hall N."/>
            <person name="Watson M."/>
            <person name="Adriaenssens E.M."/>
            <person name="Foster-Nyarko E."/>
            <person name="Jarju S."/>
            <person name="Secka A."/>
            <person name="Antonio M."/>
            <person name="Oren A."/>
            <person name="Chaudhuri R.R."/>
            <person name="La Ragione R."/>
            <person name="Hildebrand F."/>
            <person name="Pallen M.J."/>
        </authorList>
    </citation>
    <scope>NUCLEOTIDE SEQUENCE</scope>
    <source>
        <strain evidence="7">CHK179-28034</strain>
    </source>
</reference>
<dbReference type="Pfam" id="PF00072">
    <property type="entry name" value="Response_reg"/>
    <property type="match status" value="1"/>
</dbReference>
<dbReference type="AlphaFoldDB" id="A0A9D2EJL2"/>
<dbReference type="InterPro" id="IPR001789">
    <property type="entry name" value="Sig_transdc_resp-reg_receiver"/>
</dbReference>
<dbReference type="InterPro" id="IPR036890">
    <property type="entry name" value="HATPase_C_sf"/>
</dbReference>
<feature type="transmembrane region" description="Helical" evidence="4">
    <location>
        <begin position="232"/>
        <end position="259"/>
    </location>
</feature>
<dbReference type="SMART" id="SM00850">
    <property type="entry name" value="LytTR"/>
    <property type="match status" value="1"/>
</dbReference>
<dbReference type="InterPro" id="IPR011006">
    <property type="entry name" value="CheY-like_superfamily"/>
</dbReference>
<feature type="domain" description="HTH LytTR-type" evidence="6">
    <location>
        <begin position="131"/>
        <end position="230"/>
    </location>
</feature>
<reference evidence="7" key="2">
    <citation type="submission" date="2021-04" db="EMBL/GenBank/DDBJ databases">
        <authorList>
            <person name="Gilroy R."/>
        </authorList>
    </citation>
    <scope>NUCLEOTIDE SEQUENCE</scope>
    <source>
        <strain evidence="7">CHK179-28034</strain>
    </source>
</reference>
<dbReference type="Pfam" id="PF14501">
    <property type="entry name" value="HATPase_c_5"/>
    <property type="match status" value="1"/>
</dbReference>
<protein>
    <recommendedName>
        <fullName evidence="1">Stage 0 sporulation protein A homolog</fullName>
    </recommendedName>
</protein>
<dbReference type="PROSITE" id="PS50110">
    <property type="entry name" value="RESPONSE_REGULATORY"/>
    <property type="match status" value="1"/>
</dbReference>
<dbReference type="PANTHER" id="PTHR37299">
    <property type="entry name" value="TRANSCRIPTIONAL REGULATOR-RELATED"/>
    <property type="match status" value="1"/>
</dbReference>
<dbReference type="SMART" id="SM00448">
    <property type="entry name" value="REC"/>
    <property type="match status" value="1"/>
</dbReference>
<evidence type="ECO:0000256" key="2">
    <source>
        <dbReference type="ARBA" id="ARBA00024867"/>
    </source>
</evidence>
<dbReference type="SUPFAM" id="SSF52172">
    <property type="entry name" value="CheY-like"/>
    <property type="match status" value="1"/>
</dbReference>
<gene>
    <name evidence="7" type="ORF">H9968_01445</name>
</gene>
<organism evidence="7 8">
    <name type="scientific">Candidatus Anaerobutyricum stercoris</name>
    <dbReference type="NCBI Taxonomy" id="2838457"/>
    <lineage>
        <taxon>Bacteria</taxon>
        <taxon>Bacillati</taxon>
        <taxon>Bacillota</taxon>
        <taxon>Clostridia</taxon>
        <taxon>Lachnospirales</taxon>
        <taxon>Lachnospiraceae</taxon>
        <taxon>Anaerobutyricum</taxon>
    </lineage>
</organism>
<dbReference type="CDD" id="cd16935">
    <property type="entry name" value="HATPase_AgrC-ComD-like"/>
    <property type="match status" value="1"/>
</dbReference>
<evidence type="ECO:0000313" key="7">
    <source>
        <dbReference type="EMBL" id="HIZ38580.1"/>
    </source>
</evidence>
<evidence type="ECO:0000256" key="1">
    <source>
        <dbReference type="ARBA" id="ARBA00018672"/>
    </source>
</evidence>
<dbReference type="InterPro" id="IPR007492">
    <property type="entry name" value="LytTR_DNA-bd_dom"/>
</dbReference>
<evidence type="ECO:0000256" key="3">
    <source>
        <dbReference type="PROSITE-ProRule" id="PRU00169"/>
    </source>
</evidence>
<dbReference type="PANTHER" id="PTHR37299:SF1">
    <property type="entry name" value="STAGE 0 SPORULATION PROTEIN A HOMOLOG"/>
    <property type="match status" value="1"/>
</dbReference>
<dbReference type="GO" id="GO:0000156">
    <property type="term" value="F:phosphorelay response regulator activity"/>
    <property type="evidence" value="ECO:0007669"/>
    <property type="project" value="InterPro"/>
</dbReference>
<dbReference type="Proteomes" id="UP000824049">
    <property type="component" value="Unassembled WGS sequence"/>
</dbReference>
<dbReference type="InterPro" id="IPR032834">
    <property type="entry name" value="NatK-like_C"/>
</dbReference>
<feature type="transmembrane region" description="Helical" evidence="4">
    <location>
        <begin position="271"/>
        <end position="290"/>
    </location>
</feature>
<feature type="transmembrane region" description="Helical" evidence="4">
    <location>
        <begin position="405"/>
        <end position="425"/>
    </location>
</feature>
<keyword evidence="4" id="KW-0812">Transmembrane</keyword>
<dbReference type="Gene3D" id="3.30.565.10">
    <property type="entry name" value="Histidine kinase-like ATPase, C-terminal domain"/>
    <property type="match status" value="1"/>
</dbReference>
<dbReference type="PROSITE" id="PS50930">
    <property type="entry name" value="HTH_LYTTR"/>
    <property type="match status" value="1"/>
</dbReference>
<keyword evidence="4" id="KW-1133">Transmembrane helix</keyword>
<sequence length="681" mass="78094">MLHIAICDDERVFVNHLKELLSQYILETGEEIKTSVFYDGLDLIEKYDPSFDLIFLDIQMKLVDGLRAAERIREKDESVGIIFLTTLAQYGLEGYKYQATNYIIKPLQYGRLKAELDKFIRRRHMEQEPALVISNDTGKYKVILKNLRYIETFNRNLLFHTEQESILCYRSIKEMERELQAKNFARCHTSYIANLAYVKGVKKLEITLITGEKIPISQPRRKSFMEQLTDYWGGYAMIQFLDILSFILEWLYVFVFFWILHTFLPVRKNRIVRVLAVFFCSFLAVVIVYSNDLANLLGTLIGFCIYLIIFHRGRWVEKLTAVLIFYPAVIAVNYMMQDIGSNIFFGLSGDNIGDNISEWPPGALLLSTGIHTATLLARLLFWTGAWLFLRKYLKNTTYTLTNRMWLIVDTLMLASVVSIFTIIYFMPERMIIVYPICAASIFSSFGCIYLASYMCSAMQTAWHAQELEMRQAYYKEKMEDETRIRRIYHDMKNHLLVLENAVPGAGAAVPGAENVPAGGRPGVRASIEHLQQQIASYENYYRTGNAYLDVIIRDKAKTTREKQIDFTAVIHFEDGAFLDPLDISTIFGNALDNAIEASEKLAIPRRVITVKARRIHDMMVIAVENNALPGADTSGRTTKEDSFLHGFGLSNIKSTAEKYDGQCTVKCEDGIFVLKIIIPVP</sequence>
<evidence type="ECO:0000313" key="8">
    <source>
        <dbReference type="Proteomes" id="UP000824049"/>
    </source>
</evidence>
<keyword evidence="3" id="KW-0597">Phosphoprotein</keyword>
<proteinExistence type="predicted"/>
<dbReference type="Gene3D" id="3.40.50.2300">
    <property type="match status" value="1"/>
</dbReference>